<dbReference type="GO" id="GO:0070880">
    <property type="term" value="P:fungal-type cell wall beta-glucan biosynthetic process"/>
    <property type="evidence" value="ECO:0007669"/>
    <property type="project" value="EnsemblFungi"/>
</dbReference>
<dbReference type="RefSeq" id="XP_024713887.1">
    <property type="nucleotide sequence ID" value="XM_024857961.1"/>
</dbReference>
<feature type="domain" description="Glycoside hydrolase family 31 N-terminal" evidence="13">
    <location>
        <begin position="82"/>
        <end position="308"/>
    </location>
</feature>
<comment type="subcellular location">
    <subcellularLocation>
        <location evidence="1">Endoplasmic reticulum</location>
    </subcellularLocation>
</comment>
<dbReference type="Proteomes" id="UP000241107">
    <property type="component" value="Unassembled WGS sequence"/>
</dbReference>
<name>A0A2P7YRR6_9ASCO</name>
<dbReference type="Pfam" id="PF13802">
    <property type="entry name" value="Gal_mutarotas_2"/>
    <property type="match status" value="1"/>
</dbReference>
<evidence type="ECO:0000256" key="5">
    <source>
        <dbReference type="ARBA" id="ARBA00022801"/>
    </source>
</evidence>
<dbReference type="STRING" id="418784.A0A2P7YRR6"/>
<dbReference type="GO" id="GO:0006491">
    <property type="term" value="P:N-glycan processing"/>
    <property type="evidence" value="ECO:0007669"/>
    <property type="project" value="EnsemblFungi"/>
</dbReference>
<dbReference type="PANTHER" id="PTHR22762">
    <property type="entry name" value="ALPHA-GLUCOSIDASE"/>
    <property type="match status" value="1"/>
</dbReference>
<comment type="pathway">
    <text evidence="2">Glycan metabolism; N-glycan metabolism.</text>
</comment>
<feature type="signal peptide" evidence="11">
    <location>
        <begin position="1"/>
        <end position="18"/>
    </location>
</feature>
<evidence type="ECO:0000256" key="1">
    <source>
        <dbReference type="ARBA" id="ARBA00004240"/>
    </source>
</evidence>
<reference evidence="15 16" key="1">
    <citation type="submission" date="2018-03" db="EMBL/GenBank/DDBJ databases">
        <title>Candida pseudohaemulonii genome assembly and annotation.</title>
        <authorList>
            <person name="Munoz J.F."/>
            <person name="Gade L.G."/>
            <person name="Chow N.A."/>
            <person name="Litvintseva A.P."/>
            <person name="Loparev V.N."/>
            <person name="Cuomo C.A."/>
        </authorList>
    </citation>
    <scope>NUCLEOTIDE SEQUENCE [LARGE SCALE GENOMIC DNA]</scope>
    <source>
        <strain evidence="15 16">B12108</strain>
    </source>
</reference>
<dbReference type="InterPro" id="IPR025887">
    <property type="entry name" value="Glyco_hydro_31_N_dom"/>
</dbReference>
<keyword evidence="4 11" id="KW-0732">Signal</keyword>
<gene>
    <name evidence="15" type="ORF">C7M61_002590</name>
</gene>
<dbReference type="Pfam" id="PF21365">
    <property type="entry name" value="Glyco_hydro_31_3rd"/>
    <property type="match status" value="1"/>
</dbReference>
<dbReference type="SUPFAM" id="SSF51445">
    <property type="entry name" value="(Trans)glycosidases"/>
    <property type="match status" value="1"/>
</dbReference>
<evidence type="ECO:0000313" key="16">
    <source>
        <dbReference type="Proteomes" id="UP000241107"/>
    </source>
</evidence>
<keyword evidence="5 10" id="KW-0378">Hydrolase</keyword>
<sequence length="922" mass="105711">MQGFQLLVFCCIWLQAWAAKDYLFKNCDQLGFCSRNRHYRHQVEASGSHIPYFVDPQSIKVEDKVTGTILKKLELNELIWLPFELSLLKGDNIRFKIDEDRSDVQVKGVNPKRYDETAQAIFDGPEEQKIESLEKVEVTKEKVTVVYGNQDQYKAVLDLNQVALTVYYNDEAQVSFNSKQLLNFEHYRPQKENEKHVHSQLELTFDMWKDSFEDAKHDTRKFGPESVAADLVFNGFEHVYGIPEHADSLSLKDTTETQWPYRLYNVDIFEYYAESRMPMYGSIPIMIASKPDVSVGVLWLNSADTYVDVRKGKDVTTHWISEAGVLDLVILIGEKPASINNNLGLLSGFVGLPQLFALGYHQCRWNYNDEDDVLDINKKFDEHEIPYDTIWLDVDYTDKRQYFTWEPDAFPDPIRMLRKLDHTGRNLVILIDPHLKLGYEVSEYVDKAGIGHKDALNNTYKHHCWPGESVWIDSLNPSAQGYWDKLHEMSTENKVLGEAENIHFWNDMSEPSVFDGPETSAHKDNLHYGNWEHRSLHNLVGKSFHELTYNALLKRYEDKTRQRPFILTRSYFAGSQRTAAMWTGDNMAKWEYLKTSIPMVLTSNVVNMPFAGADVGGFFGDPSKELLTRWYQTGIWYPFFRAHAHLDSRRREPWVPGEPFTGHIKDALRLRYALLPAFYTAFYESSTNGSPVIRPLFYANPENPDVYGIDDQFFLGNTGLMVKPVTEQNARSVQIYIPDNEVYYEYTNSVPGKAIKDSLGSVKKAVSLGDIPMYIKGGSILPRKDRYRRSSKLMHNDPYHLVVALDKDGNAEGLLYLDDEESFRYRDGDFGIAAFEAKEDTISGNFVSGNPEFADQLEHIFVEKITVLGADDVTGAEISQDGKTGLASVKKHDGYVEIVGAKLRINKSWSVKLQHSSAHDEL</sequence>
<keyword evidence="8 10" id="KW-0326">Glycosidase</keyword>
<dbReference type="Pfam" id="PF01055">
    <property type="entry name" value="Glyco_hydro_31_2nd"/>
    <property type="match status" value="1"/>
</dbReference>
<evidence type="ECO:0000256" key="11">
    <source>
        <dbReference type="SAM" id="SignalP"/>
    </source>
</evidence>
<dbReference type="InterPro" id="IPR017853">
    <property type="entry name" value="GH"/>
</dbReference>
<dbReference type="Gene3D" id="3.20.20.80">
    <property type="entry name" value="Glycosidases"/>
    <property type="match status" value="1"/>
</dbReference>
<dbReference type="InterPro" id="IPR000322">
    <property type="entry name" value="Glyco_hydro_31_TIM"/>
</dbReference>
<dbReference type="InterPro" id="IPR048395">
    <property type="entry name" value="Glyco_hydro_31_C"/>
</dbReference>
<comment type="similarity">
    <text evidence="3 10">Belongs to the glycosyl hydrolase 31 family.</text>
</comment>
<dbReference type="InterPro" id="IPR011013">
    <property type="entry name" value="Gal_mutarotase_sf_dom"/>
</dbReference>
<dbReference type="EMBL" id="PYFQ01000005">
    <property type="protein sequence ID" value="PSK38655.1"/>
    <property type="molecule type" value="Genomic_DNA"/>
</dbReference>
<dbReference type="VEuPathDB" id="FungiDB:C7M61_002590"/>
<evidence type="ECO:0000256" key="10">
    <source>
        <dbReference type="RuleBase" id="RU361185"/>
    </source>
</evidence>
<evidence type="ECO:0000256" key="9">
    <source>
        <dbReference type="ARBA" id="ARBA00042895"/>
    </source>
</evidence>
<evidence type="ECO:0000259" key="13">
    <source>
        <dbReference type="Pfam" id="PF13802"/>
    </source>
</evidence>
<accession>A0A2P7YRR6</accession>
<dbReference type="GO" id="GO:0033919">
    <property type="term" value="F:glucan 1,3-alpha-glucosidase activity"/>
    <property type="evidence" value="ECO:0007669"/>
    <property type="project" value="EnsemblFungi"/>
</dbReference>
<evidence type="ECO:0000256" key="2">
    <source>
        <dbReference type="ARBA" id="ARBA00004833"/>
    </source>
</evidence>
<proteinExistence type="inferred from homology"/>
<dbReference type="PANTHER" id="PTHR22762:SF54">
    <property type="entry name" value="BCDNA.GH04962"/>
    <property type="match status" value="1"/>
</dbReference>
<organism evidence="15 16">
    <name type="scientific">Candidozyma pseudohaemuli</name>
    <dbReference type="NCBI Taxonomy" id="418784"/>
    <lineage>
        <taxon>Eukaryota</taxon>
        <taxon>Fungi</taxon>
        <taxon>Dikarya</taxon>
        <taxon>Ascomycota</taxon>
        <taxon>Saccharomycotina</taxon>
        <taxon>Pichiomycetes</taxon>
        <taxon>Metschnikowiaceae</taxon>
        <taxon>Candidozyma</taxon>
    </lineage>
</organism>
<feature type="chain" id="PRO_5015146792" description="Glucosidase II subunit alpha" evidence="11">
    <location>
        <begin position="19"/>
        <end position="922"/>
    </location>
</feature>
<dbReference type="SUPFAM" id="SSF51011">
    <property type="entry name" value="Glycosyl hydrolase domain"/>
    <property type="match status" value="1"/>
</dbReference>
<dbReference type="GO" id="GO:0030246">
    <property type="term" value="F:carbohydrate binding"/>
    <property type="evidence" value="ECO:0007669"/>
    <property type="project" value="InterPro"/>
</dbReference>
<dbReference type="AlphaFoldDB" id="A0A2P7YRR6"/>
<dbReference type="SUPFAM" id="SSF74650">
    <property type="entry name" value="Galactose mutarotase-like"/>
    <property type="match status" value="1"/>
</dbReference>
<dbReference type="GO" id="GO:0106407">
    <property type="term" value="F:Glc2Man9GlcNAc2 oligosaccharide glucosidase activity"/>
    <property type="evidence" value="ECO:0007669"/>
    <property type="project" value="EnsemblFungi"/>
</dbReference>
<feature type="domain" description="Glycosyl hydrolase family 31 C-terminal" evidence="14">
    <location>
        <begin position="689"/>
        <end position="781"/>
    </location>
</feature>
<dbReference type="GeneID" id="36565979"/>
<evidence type="ECO:0000259" key="12">
    <source>
        <dbReference type="Pfam" id="PF01055"/>
    </source>
</evidence>
<dbReference type="CDD" id="cd14752">
    <property type="entry name" value="GH31_N"/>
    <property type="match status" value="1"/>
</dbReference>
<protein>
    <recommendedName>
        <fullName evidence="9">Glucosidase II subunit alpha</fullName>
    </recommendedName>
</protein>
<dbReference type="OrthoDB" id="1334205at2759"/>
<dbReference type="Gene3D" id="2.60.40.1760">
    <property type="entry name" value="glycosyl hydrolase (family 31)"/>
    <property type="match status" value="1"/>
</dbReference>
<keyword evidence="6" id="KW-0256">Endoplasmic reticulum</keyword>
<evidence type="ECO:0000256" key="8">
    <source>
        <dbReference type="ARBA" id="ARBA00023295"/>
    </source>
</evidence>
<dbReference type="InterPro" id="IPR013780">
    <property type="entry name" value="Glyco_hydro_b"/>
</dbReference>
<feature type="domain" description="Glycoside hydrolase family 31 TIM barrel" evidence="12">
    <location>
        <begin position="352"/>
        <end position="681"/>
    </location>
</feature>
<dbReference type="GO" id="GO:0017177">
    <property type="term" value="C:glucosidase II complex"/>
    <property type="evidence" value="ECO:0007669"/>
    <property type="project" value="EnsemblFungi"/>
</dbReference>
<dbReference type="Gene3D" id="2.60.40.1180">
    <property type="entry name" value="Golgi alpha-mannosidase II"/>
    <property type="match status" value="2"/>
</dbReference>
<evidence type="ECO:0000256" key="6">
    <source>
        <dbReference type="ARBA" id="ARBA00022824"/>
    </source>
</evidence>
<dbReference type="CDD" id="cd06603">
    <property type="entry name" value="GH31_GANC_GANAB_alpha"/>
    <property type="match status" value="1"/>
</dbReference>
<dbReference type="GO" id="GO:0005788">
    <property type="term" value="C:endoplasmic reticulum lumen"/>
    <property type="evidence" value="ECO:0007669"/>
    <property type="project" value="EnsemblFungi"/>
</dbReference>
<keyword evidence="7" id="KW-0325">Glycoprotein</keyword>
<evidence type="ECO:0000313" key="15">
    <source>
        <dbReference type="EMBL" id="PSK38655.1"/>
    </source>
</evidence>
<evidence type="ECO:0000256" key="4">
    <source>
        <dbReference type="ARBA" id="ARBA00022729"/>
    </source>
</evidence>
<evidence type="ECO:0000256" key="7">
    <source>
        <dbReference type="ARBA" id="ARBA00023180"/>
    </source>
</evidence>
<comment type="caution">
    <text evidence="15">The sequence shown here is derived from an EMBL/GenBank/DDBJ whole genome shotgun (WGS) entry which is preliminary data.</text>
</comment>
<keyword evidence="16" id="KW-1185">Reference proteome</keyword>
<evidence type="ECO:0000259" key="14">
    <source>
        <dbReference type="Pfam" id="PF21365"/>
    </source>
</evidence>
<evidence type="ECO:0000256" key="3">
    <source>
        <dbReference type="ARBA" id="ARBA00007806"/>
    </source>
</evidence>